<evidence type="ECO:0000313" key="3">
    <source>
        <dbReference type="EMBL" id="VAW58302.1"/>
    </source>
</evidence>
<sequence>MKTFLALIDDILPEINEVFPWDLQEKINAAEDILLIDITEPGEYATVHIQNAINIPRGILETSSDWGYPETLPELASARDKQVVIICRSGKRSVLGAYTLQQMGFNNVSSLKTGLKGWFDYEQPLYDKDEKEVDEDKADAHFNKSPRADQMGPGG</sequence>
<feature type="region of interest" description="Disordered" evidence="1">
    <location>
        <begin position="130"/>
        <end position="155"/>
    </location>
</feature>
<protein>
    <recommendedName>
        <fullName evidence="2">Rhodanese domain-containing protein</fullName>
    </recommendedName>
</protein>
<dbReference type="Gene3D" id="3.40.250.10">
    <property type="entry name" value="Rhodanese-like domain"/>
    <property type="match status" value="1"/>
</dbReference>
<dbReference type="SMART" id="SM00450">
    <property type="entry name" value="RHOD"/>
    <property type="match status" value="1"/>
</dbReference>
<dbReference type="EMBL" id="UOFH01000004">
    <property type="protein sequence ID" value="VAW58302.1"/>
    <property type="molecule type" value="Genomic_DNA"/>
</dbReference>
<proteinExistence type="predicted"/>
<dbReference type="CDD" id="cd00158">
    <property type="entry name" value="RHOD"/>
    <property type="match status" value="1"/>
</dbReference>
<dbReference type="PROSITE" id="PS50206">
    <property type="entry name" value="RHODANESE_3"/>
    <property type="match status" value="1"/>
</dbReference>
<dbReference type="PANTHER" id="PTHR44086:SF10">
    <property type="entry name" value="THIOSULFATE SULFURTRANSFERASE_RHODANESE-LIKE DOMAIN-CONTAINING PROTEIN 3"/>
    <property type="match status" value="1"/>
</dbReference>
<reference evidence="3" key="1">
    <citation type="submission" date="2018-06" db="EMBL/GenBank/DDBJ databases">
        <authorList>
            <person name="Zhirakovskaya E."/>
        </authorList>
    </citation>
    <scope>NUCLEOTIDE SEQUENCE</scope>
</reference>
<evidence type="ECO:0000256" key="1">
    <source>
        <dbReference type="SAM" id="MobiDB-lite"/>
    </source>
</evidence>
<dbReference type="GO" id="GO:0004792">
    <property type="term" value="F:thiosulfate-cyanide sulfurtransferase activity"/>
    <property type="evidence" value="ECO:0007669"/>
    <property type="project" value="TreeGrafter"/>
</dbReference>
<accession>A0A3B0X495</accession>
<evidence type="ECO:0000259" key="2">
    <source>
        <dbReference type="PROSITE" id="PS50206"/>
    </source>
</evidence>
<dbReference type="Pfam" id="PF00581">
    <property type="entry name" value="Rhodanese"/>
    <property type="match status" value="1"/>
</dbReference>
<dbReference type="PANTHER" id="PTHR44086">
    <property type="entry name" value="THIOSULFATE SULFURTRANSFERASE RDL2, MITOCHONDRIAL-RELATED"/>
    <property type="match status" value="1"/>
</dbReference>
<dbReference type="SUPFAM" id="SSF52821">
    <property type="entry name" value="Rhodanese/Cell cycle control phosphatase"/>
    <property type="match status" value="1"/>
</dbReference>
<dbReference type="AlphaFoldDB" id="A0A3B0X495"/>
<gene>
    <name evidence="3" type="ORF">MNBD_GAMMA08-828</name>
</gene>
<dbReference type="InterPro" id="IPR001763">
    <property type="entry name" value="Rhodanese-like_dom"/>
</dbReference>
<dbReference type="InterPro" id="IPR036873">
    <property type="entry name" value="Rhodanese-like_dom_sf"/>
</dbReference>
<name>A0A3B0X495_9ZZZZ</name>
<organism evidence="3">
    <name type="scientific">hydrothermal vent metagenome</name>
    <dbReference type="NCBI Taxonomy" id="652676"/>
    <lineage>
        <taxon>unclassified sequences</taxon>
        <taxon>metagenomes</taxon>
        <taxon>ecological metagenomes</taxon>
    </lineage>
</organism>
<feature type="domain" description="Rhodanese" evidence="2">
    <location>
        <begin position="29"/>
        <end position="127"/>
    </location>
</feature>